<comment type="caution">
    <text evidence="1">The sequence shown here is derived from an EMBL/GenBank/DDBJ whole genome shotgun (WGS) entry which is preliminary data.</text>
</comment>
<keyword evidence="2" id="KW-1185">Reference proteome</keyword>
<evidence type="ECO:0000313" key="2">
    <source>
        <dbReference type="Proteomes" id="UP000799755"/>
    </source>
</evidence>
<gene>
    <name evidence="1" type="ORF">BDR25DRAFT_356677</name>
</gene>
<protein>
    <submittedName>
        <fullName evidence="1">Uncharacterized protein</fullName>
    </submittedName>
</protein>
<dbReference type="Proteomes" id="UP000799755">
    <property type="component" value="Unassembled WGS sequence"/>
</dbReference>
<accession>A0ACB6QSF3</accession>
<organism evidence="1 2">
    <name type="scientific">Lindgomyces ingoldianus</name>
    <dbReference type="NCBI Taxonomy" id="673940"/>
    <lineage>
        <taxon>Eukaryota</taxon>
        <taxon>Fungi</taxon>
        <taxon>Dikarya</taxon>
        <taxon>Ascomycota</taxon>
        <taxon>Pezizomycotina</taxon>
        <taxon>Dothideomycetes</taxon>
        <taxon>Pleosporomycetidae</taxon>
        <taxon>Pleosporales</taxon>
        <taxon>Lindgomycetaceae</taxon>
        <taxon>Lindgomyces</taxon>
    </lineage>
</organism>
<name>A0ACB6QSF3_9PLEO</name>
<evidence type="ECO:0000313" key="1">
    <source>
        <dbReference type="EMBL" id="KAF2469450.1"/>
    </source>
</evidence>
<dbReference type="EMBL" id="MU003512">
    <property type="protein sequence ID" value="KAF2469450.1"/>
    <property type="molecule type" value="Genomic_DNA"/>
</dbReference>
<proteinExistence type="predicted"/>
<reference evidence="1" key="1">
    <citation type="journal article" date="2020" name="Stud. Mycol.">
        <title>101 Dothideomycetes genomes: a test case for predicting lifestyles and emergence of pathogens.</title>
        <authorList>
            <person name="Haridas S."/>
            <person name="Albert R."/>
            <person name="Binder M."/>
            <person name="Bloem J."/>
            <person name="Labutti K."/>
            <person name="Salamov A."/>
            <person name="Andreopoulos B."/>
            <person name="Baker S."/>
            <person name="Barry K."/>
            <person name="Bills G."/>
            <person name="Bluhm B."/>
            <person name="Cannon C."/>
            <person name="Castanera R."/>
            <person name="Culley D."/>
            <person name="Daum C."/>
            <person name="Ezra D."/>
            <person name="Gonzalez J."/>
            <person name="Henrissat B."/>
            <person name="Kuo A."/>
            <person name="Liang C."/>
            <person name="Lipzen A."/>
            <person name="Lutzoni F."/>
            <person name="Magnuson J."/>
            <person name="Mondo S."/>
            <person name="Nolan M."/>
            <person name="Ohm R."/>
            <person name="Pangilinan J."/>
            <person name="Park H.-J."/>
            <person name="Ramirez L."/>
            <person name="Alfaro M."/>
            <person name="Sun H."/>
            <person name="Tritt A."/>
            <person name="Yoshinaga Y."/>
            <person name="Zwiers L.-H."/>
            <person name="Turgeon B."/>
            <person name="Goodwin S."/>
            <person name="Spatafora J."/>
            <person name="Crous P."/>
            <person name="Grigoriev I."/>
        </authorList>
    </citation>
    <scope>NUCLEOTIDE SEQUENCE</scope>
    <source>
        <strain evidence="1">ATCC 200398</strain>
    </source>
</reference>
<sequence length="192" mass="21387">MIENCYPNVTFEMRSKRSPTPPAALSSSEHHQSQFIDSSLERSHAPNQEPGSNAFGNLGSEITSPLGPFPCISSTGQTRNERCGSRYLVILWTGSIGVMTRAKDGDCGFPYVSGRSACSKSQVAFPTFLTDSHYHAQSGCFFEGAFRPTMALCIRRAFYHPHTRNWKDSPDYAHMRELWQESGLNMTTCLGY</sequence>